<dbReference type="Proteomes" id="UP001500466">
    <property type="component" value="Unassembled WGS sequence"/>
</dbReference>
<sequence length="586" mass="62375">MAEPHPATARRAPGPVRLRRELTAESGRLAWALLLAVAAAGAALALPLLVREIITDFSRHRPLGADVALMCVAAVGSALAQALSGFQLARIGERMAYRLRMRIMEHTLRLPLAVVRAEGAGDLAARVTSDAMLLRQVVDVATQLPLAALTIAATLGIMLWIDWLLTVVTVVSLAVLTVLVLLVLRRMRVSMAGQQTAVGQLAQRFTANLDALTTIKAYRAEPVASRALAADAERLRAVSLEGTRLGALIPAVLTLGNQLAMIAVILTGGTRLARGDLQAAAFAAFLLYLLQTVPSVNALASGFGRLQAGFAARDRCNDVLLMRPEADPDDADRPVPPPLPDAPAVLFRSVSYTHTGATEAALRDVSFTVERTGLTAIVGPSGAGKTTTLALVDRFLRPASGSVEVLGHDVRDWPLDALRARIAYVDQAFTLLEATARENLQLGRARPARDSELAAALAVVGLADDITRLPQGLDTLLGRESDLSGGQRQRMALARALLSDADIVLLDEPTSQLDGINEQRFRTIVEDLALTRAVIVVAHRLSTVRHADHVIVMSGGAVVDAGNHTTLVARCTPYRELVTSQATLPH</sequence>
<evidence type="ECO:0000259" key="8">
    <source>
        <dbReference type="PROSITE" id="PS50893"/>
    </source>
</evidence>
<evidence type="ECO:0000256" key="1">
    <source>
        <dbReference type="ARBA" id="ARBA00004651"/>
    </source>
</evidence>
<dbReference type="InterPro" id="IPR017871">
    <property type="entry name" value="ABC_transporter-like_CS"/>
</dbReference>
<protein>
    <submittedName>
        <fullName evidence="10">ABC transporter ATP-binding protein</fullName>
    </submittedName>
</protein>
<dbReference type="PANTHER" id="PTHR43394">
    <property type="entry name" value="ATP-DEPENDENT PERMEASE MDL1, MITOCHONDRIAL"/>
    <property type="match status" value="1"/>
</dbReference>
<evidence type="ECO:0000313" key="11">
    <source>
        <dbReference type="Proteomes" id="UP001500466"/>
    </source>
</evidence>
<dbReference type="InterPro" id="IPR003593">
    <property type="entry name" value="AAA+_ATPase"/>
</dbReference>
<evidence type="ECO:0000313" key="10">
    <source>
        <dbReference type="EMBL" id="GAA4961368.1"/>
    </source>
</evidence>
<dbReference type="RefSeq" id="WP_345675570.1">
    <property type="nucleotide sequence ID" value="NZ_BAABHS010000008.1"/>
</dbReference>
<evidence type="ECO:0000256" key="6">
    <source>
        <dbReference type="ARBA" id="ARBA00023136"/>
    </source>
</evidence>
<keyword evidence="6 7" id="KW-0472">Membrane</keyword>
<dbReference type="InterPro" id="IPR039421">
    <property type="entry name" value="Type_1_exporter"/>
</dbReference>
<accession>A0ABP9H4P2</accession>
<dbReference type="PROSITE" id="PS50893">
    <property type="entry name" value="ABC_TRANSPORTER_2"/>
    <property type="match status" value="1"/>
</dbReference>
<gene>
    <name evidence="10" type="ORF">GCM10023205_26010</name>
</gene>
<evidence type="ECO:0000256" key="4">
    <source>
        <dbReference type="ARBA" id="ARBA00022840"/>
    </source>
</evidence>
<dbReference type="InterPro" id="IPR011527">
    <property type="entry name" value="ABC1_TM_dom"/>
</dbReference>
<dbReference type="SUPFAM" id="SSF52540">
    <property type="entry name" value="P-loop containing nucleoside triphosphate hydrolases"/>
    <property type="match status" value="1"/>
</dbReference>
<keyword evidence="5 7" id="KW-1133">Transmembrane helix</keyword>
<feature type="transmembrane region" description="Helical" evidence="7">
    <location>
        <begin position="67"/>
        <end position="92"/>
    </location>
</feature>
<organism evidence="10 11">
    <name type="scientific">Yinghuangia aomiensis</name>
    <dbReference type="NCBI Taxonomy" id="676205"/>
    <lineage>
        <taxon>Bacteria</taxon>
        <taxon>Bacillati</taxon>
        <taxon>Actinomycetota</taxon>
        <taxon>Actinomycetes</taxon>
        <taxon>Kitasatosporales</taxon>
        <taxon>Streptomycetaceae</taxon>
        <taxon>Yinghuangia</taxon>
    </lineage>
</organism>
<evidence type="ECO:0000256" key="5">
    <source>
        <dbReference type="ARBA" id="ARBA00022989"/>
    </source>
</evidence>
<keyword evidence="3" id="KW-0547">Nucleotide-binding</keyword>
<keyword evidence="2 7" id="KW-0812">Transmembrane</keyword>
<dbReference type="Gene3D" id="1.20.1560.10">
    <property type="entry name" value="ABC transporter type 1, transmembrane domain"/>
    <property type="match status" value="1"/>
</dbReference>
<dbReference type="Pfam" id="PF00005">
    <property type="entry name" value="ABC_tran"/>
    <property type="match status" value="1"/>
</dbReference>
<dbReference type="PROSITE" id="PS00211">
    <property type="entry name" value="ABC_TRANSPORTER_1"/>
    <property type="match status" value="1"/>
</dbReference>
<dbReference type="SMART" id="SM00382">
    <property type="entry name" value="AAA"/>
    <property type="match status" value="1"/>
</dbReference>
<dbReference type="EMBL" id="BAABHS010000008">
    <property type="protein sequence ID" value="GAA4961368.1"/>
    <property type="molecule type" value="Genomic_DNA"/>
</dbReference>
<dbReference type="SUPFAM" id="SSF90123">
    <property type="entry name" value="ABC transporter transmembrane region"/>
    <property type="match status" value="1"/>
</dbReference>
<feature type="transmembrane region" description="Helical" evidence="7">
    <location>
        <begin position="279"/>
        <end position="300"/>
    </location>
</feature>
<feature type="transmembrane region" description="Helical" evidence="7">
    <location>
        <begin position="140"/>
        <end position="161"/>
    </location>
</feature>
<dbReference type="PROSITE" id="PS50929">
    <property type="entry name" value="ABC_TM1F"/>
    <property type="match status" value="1"/>
</dbReference>
<comment type="subcellular location">
    <subcellularLocation>
        <location evidence="1">Cell membrane</location>
        <topology evidence="1">Multi-pass membrane protein</topology>
    </subcellularLocation>
</comment>
<keyword evidence="11" id="KW-1185">Reference proteome</keyword>
<comment type="caution">
    <text evidence="10">The sequence shown here is derived from an EMBL/GenBank/DDBJ whole genome shotgun (WGS) entry which is preliminary data.</text>
</comment>
<evidence type="ECO:0000259" key="9">
    <source>
        <dbReference type="PROSITE" id="PS50929"/>
    </source>
</evidence>
<dbReference type="PANTHER" id="PTHR43394:SF1">
    <property type="entry name" value="ATP-BINDING CASSETTE SUB-FAMILY B MEMBER 10, MITOCHONDRIAL"/>
    <property type="match status" value="1"/>
</dbReference>
<dbReference type="InterPro" id="IPR036640">
    <property type="entry name" value="ABC1_TM_sf"/>
</dbReference>
<dbReference type="Pfam" id="PF00664">
    <property type="entry name" value="ABC_membrane"/>
    <property type="match status" value="1"/>
</dbReference>
<dbReference type="GO" id="GO:0005524">
    <property type="term" value="F:ATP binding"/>
    <property type="evidence" value="ECO:0007669"/>
    <property type="project" value="UniProtKB-KW"/>
</dbReference>
<reference evidence="11" key="1">
    <citation type="journal article" date="2019" name="Int. J. Syst. Evol. Microbiol.">
        <title>The Global Catalogue of Microorganisms (GCM) 10K type strain sequencing project: providing services to taxonomists for standard genome sequencing and annotation.</title>
        <authorList>
            <consortium name="The Broad Institute Genomics Platform"/>
            <consortium name="The Broad Institute Genome Sequencing Center for Infectious Disease"/>
            <person name="Wu L."/>
            <person name="Ma J."/>
        </authorList>
    </citation>
    <scope>NUCLEOTIDE SEQUENCE [LARGE SCALE GENOMIC DNA]</scope>
    <source>
        <strain evidence="11">JCM 17986</strain>
    </source>
</reference>
<name>A0ABP9H4P2_9ACTN</name>
<feature type="transmembrane region" description="Helical" evidence="7">
    <location>
        <begin position="29"/>
        <end position="47"/>
    </location>
</feature>
<dbReference type="InterPro" id="IPR003439">
    <property type="entry name" value="ABC_transporter-like_ATP-bd"/>
</dbReference>
<evidence type="ECO:0000256" key="7">
    <source>
        <dbReference type="SAM" id="Phobius"/>
    </source>
</evidence>
<evidence type="ECO:0000256" key="3">
    <source>
        <dbReference type="ARBA" id="ARBA00022741"/>
    </source>
</evidence>
<evidence type="ECO:0000256" key="2">
    <source>
        <dbReference type="ARBA" id="ARBA00022692"/>
    </source>
</evidence>
<dbReference type="InterPro" id="IPR027417">
    <property type="entry name" value="P-loop_NTPase"/>
</dbReference>
<feature type="transmembrane region" description="Helical" evidence="7">
    <location>
        <begin position="245"/>
        <end position="267"/>
    </location>
</feature>
<feature type="domain" description="ABC transmembrane type-1" evidence="9">
    <location>
        <begin position="30"/>
        <end position="308"/>
    </location>
</feature>
<dbReference type="Gene3D" id="3.40.50.300">
    <property type="entry name" value="P-loop containing nucleotide triphosphate hydrolases"/>
    <property type="match status" value="1"/>
</dbReference>
<feature type="transmembrane region" description="Helical" evidence="7">
    <location>
        <begin position="167"/>
        <end position="184"/>
    </location>
</feature>
<keyword evidence="4 10" id="KW-0067">ATP-binding</keyword>
<feature type="domain" description="ABC transporter" evidence="8">
    <location>
        <begin position="345"/>
        <end position="580"/>
    </location>
</feature>
<proteinExistence type="predicted"/>